<dbReference type="EC" id="2.8.4.4" evidence="11"/>
<dbReference type="EMBL" id="UOGE01000068">
    <property type="protein sequence ID" value="VAX21678.1"/>
    <property type="molecule type" value="Genomic_DNA"/>
</dbReference>
<feature type="domain" description="MTTase N-terminal" evidence="9">
    <location>
        <begin position="1"/>
        <end position="113"/>
    </location>
</feature>
<dbReference type="PANTHER" id="PTHR43837:SF1">
    <property type="entry name" value="RIBOSOMAL PROTEIN US12 METHYLTHIOTRANSFERASE RIMO"/>
    <property type="match status" value="1"/>
</dbReference>
<dbReference type="SMART" id="SM00729">
    <property type="entry name" value="Elp3"/>
    <property type="match status" value="1"/>
</dbReference>
<dbReference type="SFLD" id="SFLDG01061">
    <property type="entry name" value="methylthiotransferase"/>
    <property type="match status" value="1"/>
</dbReference>
<dbReference type="AlphaFoldDB" id="A0A3B1CCS2"/>
<evidence type="ECO:0000256" key="2">
    <source>
        <dbReference type="ARBA" id="ARBA00022485"/>
    </source>
</evidence>
<dbReference type="InterPro" id="IPR006638">
    <property type="entry name" value="Elp3/MiaA/NifB-like_rSAM"/>
</dbReference>
<dbReference type="Gene3D" id="3.40.50.12160">
    <property type="entry name" value="Methylthiotransferase, N-terminal domain"/>
    <property type="match status" value="1"/>
</dbReference>
<dbReference type="GO" id="GO:0103039">
    <property type="term" value="F:protein methylthiotransferase activity"/>
    <property type="evidence" value="ECO:0007669"/>
    <property type="project" value="UniProtKB-EC"/>
</dbReference>
<dbReference type="GO" id="GO:0005829">
    <property type="term" value="C:cytosol"/>
    <property type="evidence" value="ECO:0007669"/>
    <property type="project" value="TreeGrafter"/>
</dbReference>
<dbReference type="InterPro" id="IPR012340">
    <property type="entry name" value="NA-bd_OB-fold"/>
</dbReference>
<dbReference type="InterPro" id="IPR013848">
    <property type="entry name" value="Methylthiotransferase_N"/>
</dbReference>
<dbReference type="NCBIfam" id="TIGR01125">
    <property type="entry name" value="30S ribosomal protein S12 methylthiotransferase RimO"/>
    <property type="match status" value="1"/>
</dbReference>
<keyword evidence="4" id="KW-0949">S-adenosyl-L-methionine</keyword>
<keyword evidence="6" id="KW-0408">Iron</keyword>
<evidence type="ECO:0000256" key="1">
    <source>
        <dbReference type="ARBA" id="ARBA00001966"/>
    </source>
</evidence>
<dbReference type="Pfam" id="PF00919">
    <property type="entry name" value="UPF0004"/>
    <property type="match status" value="1"/>
</dbReference>
<dbReference type="InterPro" id="IPR005839">
    <property type="entry name" value="Methylthiotransferase"/>
</dbReference>
<evidence type="ECO:0000256" key="6">
    <source>
        <dbReference type="ARBA" id="ARBA00023004"/>
    </source>
</evidence>
<dbReference type="InterPro" id="IPR002792">
    <property type="entry name" value="TRAM_dom"/>
</dbReference>
<dbReference type="HAMAP" id="MF_01865">
    <property type="entry name" value="MTTase_RimO"/>
    <property type="match status" value="1"/>
</dbReference>
<dbReference type="Gene3D" id="2.40.50.140">
    <property type="entry name" value="Nucleic acid-binding proteins"/>
    <property type="match status" value="1"/>
</dbReference>
<dbReference type="InterPro" id="IPR007197">
    <property type="entry name" value="rSAM"/>
</dbReference>
<dbReference type="Gene3D" id="3.80.30.20">
    <property type="entry name" value="tm_1862 like domain"/>
    <property type="match status" value="1"/>
</dbReference>
<dbReference type="InterPro" id="IPR020612">
    <property type="entry name" value="Methylthiotransferase_CS"/>
</dbReference>
<gene>
    <name evidence="11" type="ORF">MNBD_NITROSPINAE02-793</name>
</gene>
<dbReference type="FunFam" id="3.80.30.20:FF:000001">
    <property type="entry name" value="tRNA-2-methylthio-N(6)-dimethylallyladenosine synthase 2"/>
    <property type="match status" value="1"/>
</dbReference>
<dbReference type="GO" id="GO:0046872">
    <property type="term" value="F:metal ion binding"/>
    <property type="evidence" value="ECO:0007669"/>
    <property type="project" value="UniProtKB-KW"/>
</dbReference>
<dbReference type="SFLD" id="SFLDS00029">
    <property type="entry name" value="Radical_SAM"/>
    <property type="match status" value="1"/>
</dbReference>
<sequence>MVSLGCPKNRVDSERTLWALKEAGVEITDDESLADLFIANTCGFTADAKEESIETILRLAKIKEERPGRKLAVMGCLTERYGEELKDSVPEIDHIYGIARLREVIEDLAPDPSSVYPDPDAGPRLLTTAPHWAYLKIAEGCSNTCSFCVIPSIRGPYRSRNLDSLIAEATALAGQGVKELIVVAQDTTLYGADLRLDNGLENLLRQLARIDGIEWIRSLYMYPRLISDRLLDFFAGEEKMAPYFDLPLQHISNSVLRRMNRPDTSESIQELIDRIRAKIPAAALRASFIVGFPGETDGDFDQLLQFAKETRFDHLGAFIYSPEEGTGAYSLTEKVEDDIALERYDTFMRTQKEIVDEKAREKTGKNFDIIVDPPGAEDMLLTGRMITQAPEIDGVVILDSVEARPGDIISVKITGSVEYDLIGTDPRI</sequence>
<dbReference type="GO" id="GO:0035599">
    <property type="term" value="F:aspartic acid methylthiotransferase activity"/>
    <property type="evidence" value="ECO:0007669"/>
    <property type="project" value="TreeGrafter"/>
</dbReference>
<evidence type="ECO:0000259" key="8">
    <source>
        <dbReference type="PROSITE" id="PS50926"/>
    </source>
</evidence>
<dbReference type="InterPro" id="IPR038135">
    <property type="entry name" value="Methylthiotransferase_N_sf"/>
</dbReference>
<dbReference type="PROSITE" id="PS50926">
    <property type="entry name" value="TRAM"/>
    <property type="match status" value="1"/>
</dbReference>
<keyword evidence="11" id="KW-0687">Ribonucleoprotein</keyword>
<dbReference type="PROSITE" id="PS51449">
    <property type="entry name" value="MTTASE_N"/>
    <property type="match status" value="1"/>
</dbReference>
<organism evidence="11">
    <name type="scientific">hydrothermal vent metagenome</name>
    <dbReference type="NCBI Taxonomy" id="652676"/>
    <lineage>
        <taxon>unclassified sequences</taxon>
        <taxon>metagenomes</taxon>
        <taxon>ecological metagenomes</taxon>
    </lineage>
</organism>
<evidence type="ECO:0000256" key="7">
    <source>
        <dbReference type="ARBA" id="ARBA00023014"/>
    </source>
</evidence>
<keyword evidence="5" id="KW-0479">Metal-binding</keyword>
<evidence type="ECO:0000256" key="4">
    <source>
        <dbReference type="ARBA" id="ARBA00022691"/>
    </source>
</evidence>
<dbReference type="CDD" id="cd01335">
    <property type="entry name" value="Radical_SAM"/>
    <property type="match status" value="1"/>
</dbReference>
<keyword evidence="11" id="KW-0689">Ribosomal protein</keyword>
<proteinExistence type="inferred from homology"/>
<dbReference type="SUPFAM" id="SSF102114">
    <property type="entry name" value="Radical SAM enzymes"/>
    <property type="match status" value="1"/>
</dbReference>
<dbReference type="InterPro" id="IPR058240">
    <property type="entry name" value="rSAM_sf"/>
</dbReference>
<dbReference type="PANTHER" id="PTHR43837">
    <property type="entry name" value="RIBOSOMAL PROTEIN S12 METHYLTHIOTRANSFERASE RIMO"/>
    <property type="match status" value="1"/>
</dbReference>
<evidence type="ECO:0000259" key="9">
    <source>
        <dbReference type="PROSITE" id="PS51449"/>
    </source>
</evidence>
<feature type="domain" description="TRAM" evidence="8">
    <location>
        <begin position="360"/>
        <end position="427"/>
    </location>
</feature>
<dbReference type="GO" id="GO:0006400">
    <property type="term" value="P:tRNA modification"/>
    <property type="evidence" value="ECO:0007669"/>
    <property type="project" value="InterPro"/>
</dbReference>
<evidence type="ECO:0000256" key="5">
    <source>
        <dbReference type="ARBA" id="ARBA00022723"/>
    </source>
</evidence>
<keyword evidence="11" id="KW-0808">Transferase</keyword>
<evidence type="ECO:0000259" key="10">
    <source>
        <dbReference type="PROSITE" id="PS51918"/>
    </source>
</evidence>
<dbReference type="PROSITE" id="PS51918">
    <property type="entry name" value="RADICAL_SAM"/>
    <property type="match status" value="1"/>
</dbReference>
<accession>A0A3B1CCS2</accession>
<comment type="cofactor">
    <cofactor evidence="1">
        <name>[4Fe-4S] cluster</name>
        <dbReference type="ChEBI" id="CHEBI:49883"/>
    </cofactor>
</comment>
<feature type="domain" description="Radical SAM core" evidence="10">
    <location>
        <begin position="127"/>
        <end position="357"/>
    </location>
</feature>
<keyword evidence="2" id="KW-0004">4Fe-4S</keyword>
<dbReference type="GO" id="GO:0051539">
    <property type="term" value="F:4 iron, 4 sulfur cluster binding"/>
    <property type="evidence" value="ECO:0007669"/>
    <property type="project" value="UniProtKB-KW"/>
</dbReference>
<dbReference type="InterPro" id="IPR005840">
    <property type="entry name" value="Ribosomal_uS12_MeSTrfase_RimO"/>
</dbReference>
<dbReference type="SFLD" id="SFLDF00274">
    <property type="entry name" value="ribosomal_protein_S12_methylth"/>
    <property type="match status" value="1"/>
</dbReference>
<dbReference type="SFLD" id="SFLDG01082">
    <property type="entry name" value="B12-binding_domain_containing"/>
    <property type="match status" value="1"/>
</dbReference>
<dbReference type="Pfam" id="PF18693">
    <property type="entry name" value="TRAM_2"/>
    <property type="match status" value="1"/>
</dbReference>
<evidence type="ECO:0000256" key="3">
    <source>
        <dbReference type="ARBA" id="ARBA00022490"/>
    </source>
</evidence>
<name>A0A3B1CCS2_9ZZZZ</name>
<dbReference type="GO" id="GO:0005840">
    <property type="term" value="C:ribosome"/>
    <property type="evidence" value="ECO:0007669"/>
    <property type="project" value="UniProtKB-KW"/>
</dbReference>
<reference evidence="11" key="1">
    <citation type="submission" date="2018-06" db="EMBL/GenBank/DDBJ databases">
        <authorList>
            <person name="Zhirakovskaya E."/>
        </authorList>
    </citation>
    <scope>NUCLEOTIDE SEQUENCE</scope>
</reference>
<dbReference type="Pfam" id="PF04055">
    <property type="entry name" value="Radical_SAM"/>
    <property type="match status" value="1"/>
</dbReference>
<protein>
    <submittedName>
        <fullName evidence="11">Ribosomal protein S12p Asp88 (E. coli) methylthiotransferase</fullName>
        <ecNumber evidence="11">2.8.4.4</ecNumber>
    </submittedName>
</protein>
<dbReference type="PROSITE" id="PS01278">
    <property type="entry name" value="MTTASE_RADICAL"/>
    <property type="match status" value="1"/>
</dbReference>
<keyword evidence="3" id="KW-0963">Cytoplasm</keyword>
<evidence type="ECO:0000313" key="11">
    <source>
        <dbReference type="EMBL" id="VAX21678.1"/>
    </source>
</evidence>
<dbReference type="NCBIfam" id="TIGR00089">
    <property type="entry name" value="MiaB/RimO family radical SAM methylthiotransferase"/>
    <property type="match status" value="1"/>
</dbReference>
<dbReference type="InterPro" id="IPR023404">
    <property type="entry name" value="rSAM_horseshoe"/>
</dbReference>
<keyword evidence="7" id="KW-0411">Iron-sulfur</keyword>